<evidence type="ECO:0008006" key="3">
    <source>
        <dbReference type="Google" id="ProtNLM"/>
    </source>
</evidence>
<keyword evidence="2" id="KW-1185">Reference proteome</keyword>
<accession>A0ABQ1E696</accession>
<dbReference type="Proteomes" id="UP000663802">
    <property type="component" value="Unassembled WGS sequence"/>
</dbReference>
<evidence type="ECO:0000313" key="2">
    <source>
        <dbReference type="Proteomes" id="UP000663802"/>
    </source>
</evidence>
<organism evidence="1 2">
    <name type="scientific">Clostridium zeae</name>
    <dbReference type="NCBI Taxonomy" id="2759022"/>
    <lineage>
        <taxon>Bacteria</taxon>
        <taxon>Bacillati</taxon>
        <taxon>Bacillota</taxon>
        <taxon>Clostridia</taxon>
        <taxon>Eubacteriales</taxon>
        <taxon>Clostridiaceae</taxon>
        <taxon>Clostridium</taxon>
    </lineage>
</organism>
<gene>
    <name evidence="1" type="ORF">CSC2_08160</name>
</gene>
<proteinExistence type="predicted"/>
<name>A0ABQ1E696_9CLOT</name>
<dbReference type="RefSeq" id="WP_206868271.1">
    <property type="nucleotide sequence ID" value="NZ_BMBA01000001.1"/>
</dbReference>
<comment type="caution">
    <text evidence="1">The sequence shown here is derived from an EMBL/GenBank/DDBJ whole genome shotgun (WGS) entry which is preliminary data.</text>
</comment>
<evidence type="ECO:0000313" key="1">
    <source>
        <dbReference type="EMBL" id="GFZ30290.1"/>
    </source>
</evidence>
<sequence length="502" mass="57636">MKVGFLFGAGAEAGYGLPSGGKFALEIFRQDTTEIKELFKEQREKIDGSTYYAASWLPDDYKTKSVSSFGKTVFEAIIKDTIEHNREKIIAKINDFDAIAKEEEGKLKGSYSKTYAQIVNETLGTSLKNCNMKHEISFIDYFNEGNKLFESNYFSSLLKLYKTPGVFEGNTKYELRKIILAIFQLQIGALSENLTRKINDGIFKDKDDSIDFLDDIGDVIQLNSQSTGLSGLEYVMENKTIELKSKGDLILSFARNIIETIYSSVLDYKSLIDSNWHYLYCPKDEWAKFCKINIFLLSVREYIVKQLGDTSRIKADGYYHDLISAIKKNIVEPTTIATTNYNVFIQEILKDDICFLNGSTDIWYDPYVNRLGKKEELSKWEQHFLVPLIFTQSGTKPMTSIEMSKRYVKMYENFKESDKICIVGFGFNKDDEHINGILRTLIDIDDKKVVVIDLDNGRGNENFKENIVNKLKVYNEDNLQVVLVDYDRKVEGASWLDRVKCL</sequence>
<dbReference type="EMBL" id="BMBA01000001">
    <property type="protein sequence ID" value="GFZ30290.1"/>
    <property type="molecule type" value="Genomic_DNA"/>
</dbReference>
<protein>
    <recommendedName>
        <fullName evidence="3">SIR2-like domain-containing protein</fullName>
    </recommendedName>
</protein>
<reference evidence="1 2" key="1">
    <citation type="journal article" date="2021" name="Int. J. Syst. Evol. Microbiol.">
        <title>Clostridium zeae sp. nov., isolated from corn silage.</title>
        <authorList>
            <person name="Kobayashi H."/>
            <person name="Tanizawa Y."/>
            <person name="Yagura M."/>
            <person name="Sakamoto M."/>
            <person name="Ohkuma M."/>
            <person name="Tohno M."/>
        </authorList>
    </citation>
    <scope>NUCLEOTIDE SEQUENCE [LARGE SCALE GENOMIC DNA]</scope>
    <source>
        <strain evidence="1 2">CSC2</strain>
    </source>
</reference>